<comment type="similarity">
    <text evidence="1">Belongs to the enoyl-CoA hydratase/isomerase family.</text>
</comment>
<sequence length="337" mass="36742">MTADNGTTTDNSTTTRVLRTTPSLALLYPRAVLTGFARRGQRLPDTEYVRRDLLVDQRHLARYAEVCGFAVAGRLPVTYPHLLAFPVQIKLMSARTFPFALAGLVHVANRVTQHRPLRVAEPLTLSVRADNLRPHRRGRQFDVLTECAVAGQVVWREVSTYLKRERVPGRAAPPAPDQAPAPGPDPTGHGTEEVVGTWRVAGDAGRRYAAVSGDRNPIHLHPVTARLFGFPRAIAHGMWTTARCLAALQDSLPDACTVDVRFARPVLLPATVTLSRWSGDNHREDHRDGPGDGRDNGRGESRGEHPDRGWGFALRQAGTATPHLLGRVSPVGPVGPG</sequence>
<keyword evidence="5" id="KW-1185">Reference proteome</keyword>
<comment type="caution">
    <text evidence="4">The sequence shown here is derived from an EMBL/GenBank/DDBJ whole genome shotgun (WGS) entry which is preliminary data.</text>
</comment>
<dbReference type="SUPFAM" id="SSF54637">
    <property type="entry name" value="Thioesterase/thiol ester dehydrase-isomerase"/>
    <property type="match status" value="2"/>
</dbReference>
<evidence type="ECO:0000313" key="5">
    <source>
        <dbReference type="Proteomes" id="UP001206128"/>
    </source>
</evidence>
<feature type="region of interest" description="Disordered" evidence="2">
    <location>
        <begin position="166"/>
        <end position="192"/>
    </location>
</feature>
<feature type="compositionally biased region" description="Pro residues" evidence="2">
    <location>
        <begin position="171"/>
        <end position="185"/>
    </location>
</feature>
<dbReference type="Pfam" id="PF01575">
    <property type="entry name" value="MaoC_dehydratas"/>
    <property type="match status" value="1"/>
</dbReference>
<dbReference type="InterPro" id="IPR002539">
    <property type="entry name" value="MaoC-like_dom"/>
</dbReference>
<protein>
    <submittedName>
        <fullName evidence="4">Acyl dehydratase</fullName>
    </submittedName>
</protein>
<proteinExistence type="inferred from homology"/>
<evidence type="ECO:0000256" key="1">
    <source>
        <dbReference type="ARBA" id="ARBA00005254"/>
    </source>
</evidence>
<dbReference type="Gene3D" id="3.10.129.10">
    <property type="entry name" value="Hotdog Thioesterase"/>
    <property type="match status" value="1"/>
</dbReference>
<accession>A0AAE3KGU7</accession>
<evidence type="ECO:0000313" key="4">
    <source>
        <dbReference type="EMBL" id="MCP2166252.1"/>
    </source>
</evidence>
<reference evidence="4" key="1">
    <citation type="submission" date="2022-06" db="EMBL/GenBank/DDBJ databases">
        <title>Genomic Encyclopedia of Archaeal and Bacterial Type Strains, Phase II (KMG-II): from individual species to whole genera.</title>
        <authorList>
            <person name="Goeker M."/>
        </authorList>
    </citation>
    <scope>NUCLEOTIDE SEQUENCE</scope>
    <source>
        <strain evidence="4">DSM 43935</strain>
    </source>
</reference>
<evidence type="ECO:0000256" key="2">
    <source>
        <dbReference type="SAM" id="MobiDB-lite"/>
    </source>
</evidence>
<dbReference type="EMBL" id="JAMTCK010000006">
    <property type="protein sequence ID" value="MCP2166252.1"/>
    <property type="molecule type" value="Genomic_DNA"/>
</dbReference>
<evidence type="ECO:0000259" key="3">
    <source>
        <dbReference type="Pfam" id="PF01575"/>
    </source>
</evidence>
<dbReference type="PANTHER" id="PTHR43841:SF1">
    <property type="entry name" value="3-HYDROXYACYL-THIOESTER DEHYDRATASE X"/>
    <property type="match status" value="1"/>
</dbReference>
<feature type="compositionally biased region" description="Basic and acidic residues" evidence="2">
    <location>
        <begin position="279"/>
        <end position="308"/>
    </location>
</feature>
<name>A0AAE3KGU7_9PSEU</name>
<dbReference type="InterPro" id="IPR029069">
    <property type="entry name" value="HotDog_dom_sf"/>
</dbReference>
<organism evidence="4 5">
    <name type="scientific">Goodfellowiella coeruleoviolacea</name>
    <dbReference type="NCBI Taxonomy" id="334858"/>
    <lineage>
        <taxon>Bacteria</taxon>
        <taxon>Bacillati</taxon>
        <taxon>Actinomycetota</taxon>
        <taxon>Actinomycetes</taxon>
        <taxon>Pseudonocardiales</taxon>
        <taxon>Pseudonocardiaceae</taxon>
        <taxon>Goodfellowiella</taxon>
    </lineage>
</organism>
<feature type="region of interest" description="Disordered" evidence="2">
    <location>
        <begin position="278"/>
        <end position="311"/>
    </location>
</feature>
<gene>
    <name evidence="4" type="ORF">LX83_003111</name>
</gene>
<dbReference type="AlphaFoldDB" id="A0AAE3KGU7"/>
<dbReference type="Proteomes" id="UP001206128">
    <property type="component" value="Unassembled WGS sequence"/>
</dbReference>
<dbReference type="PANTHER" id="PTHR43841">
    <property type="entry name" value="3-HYDROXYACYL-THIOESTER DEHYDRATASE HTDX-RELATED"/>
    <property type="match status" value="1"/>
</dbReference>
<feature type="domain" description="MaoC-like" evidence="3">
    <location>
        <begin position="206"/>
        <end position="282"/>
    </location>
</feature>
<dbReference type="RefSeq" id="WP_253771897.1">
    <property type="nucleotide sequence ID" value="NZ_JAMTCK010000006.1"/>
</dbReference>